<dbReference type="FunFam" id="1.25.40.90:FF:000032">
    <property type="entry name" value="CTD kinase subunit gamma"/>
    <property type="match status" value="1"/>
</dbReference>
<dbReference type="OrthoDB" id="21266at2759"/>
<dbReference type="Proteomes" id="UP000030706">
    <property type="component" value="Unassembled WGS sequence"/>
</dbReference>
<dbReference type="PROSITE" id="PS51391">
    <property type="entry name" value="CID"/>
    <property type="match status" value="1"/>
</dbReference>
<keyword evidence="4" id="KW-1185">Reference proteome</keyword>
<dbReference type="EMBL" id="KL584974">
    <property type="protein sequence ID" value="KEQ89439.1"/>
    <property type="molecule type" value="Genomic_DNA"/>
</dbReference>
<dbReference type="GO" id="GO:0032786">
    <property type="term" value="P:positive regulation of DNA-templated transcription, elongation"/>
    <property type="evidence" value="ECO:0007669"/>
    <property type="project" value="InterPro"/>
</dbReference>
<keyword evidence="1" id="KW-0175">Coiled coil</keyword>
<organism evidence="3 4">
    <name type="scientific">Aureobasidium pullulans EXF-150</name>
    <dbReference type="NCBI Taxonomy" id="1043002"/>
    <lineage>
        <taxon>Eukaryota</taxon>
        <taxon>Fungi</taxon>
        <taxon>Dikarya</taxon>
        <taxon>Ascomycota</taxon>
        <taxon>Pezizomycotina</taxon>
        <taxon>Dothideomycetes</taxon>
        <taxon>Dothideomycetidae</taxon>
        <taxon>Dothideales</taxon>
        <taxon>Saccotheciaceae</taxon>
        <taxon>Aureobasidium</taxon>
    </lineage>
</organism>
<dbReference type="Pfam" id="PF12350">
    <property type="entry name" value="CTK3_C"/>
    <property type="match status" value="1"/>
</dbReference>
<evidence type="ECO:0000259" key="2">
    <source>
        <dbReference type="PROSITE" id="PS51391"/>
    </source>
</evidence>
<dbReference type="AlphaFoldDB" id="A0A074Y0J8"/>
<evidence type="ECO:0000256" key="1">
    <source>
        <dbReference type="SAM" id="Coils"/>
    </source>
</evidence>
<dbReference type="InterPro" id="IPR006569">
    <property type="entry name" value="CID_dom"/>
</dbReference>
<accession>A0A074Y0J8</accession>
<proteinExistence type="predicted"/>
<reference evidence="3 4" key="1">
    <citation type="journal article" date="2014" name="BMC Genomics">
        <title>Genome sequencing of four Aureobasidium pullulans varieties: biotechnological potential, stress tolerance, and description of new species.</title>
        <authorList>
            <person name="Gostin Ar C."/>
            <person name="Ohm R.A."/>
            <person name="Kogej T."/>
            <person name="Sonjak S."/>
            <person name="Turk M."/>
            <person name="Zajc J."/>
            <person name="Zalar P."/>
            <person name="Grube M."/>
            <person name="Sun H."/>
            <person name="Han J."/>
            <person name="Sharma A."/>
            <person name="Chiniquy J."/>
            <person name="Ngan C.Y."/>
            <person name="Lipzen A."/>
            <person name="Barry K."/>
            <person name="Grigoriev I.V."/>
            <person name="Gunde-Cimerman N."/>
        </authorList>
    </citation>
    <scope>NUCLEOTIDE SEQUENCE [LARGE SCALE GENOMIC DNA]</scope>
    <source>
        <strain evidence="3 4">EXF-150</strain>
    </source>
</reference>
<dbReference type="InterPro" id="IPR008942">
    <property type="entry name" value="ENTH_VHS"/>
</dbReference>
<evidence type="ECO:0000313" key="3">
    <source>
        <dbReference type="EMBL" id="KEQ89439.1"/>
    </source>
</evidence>
<dbReference type="InterPro" id="IPR042326">
    <property type="entry name" value="Ctk3"/>
</dbReference>
<feature type="coiled-coil region" evidence="1">
    <location>
        <begin position="316"/>
        <end position="343"/>
    </location>
</feature>
<feature type="domain" description="CID" evidence="2">
    <location>
        <begin position="162"/>
        <end position="297"/>
    </location>
</feature>
<dbReference type="GO" id="GO:0070692">
    <property type="term" value="C:CTDK-1 complex"/>
    <property type="evidence" value="ECO:0007669"/>
    <property type="project" value="InterPro"/>
</dbReference>
<dbReference type="InterPro" id="IPR024637">
    <property type="entry name" value="Ctk3_C"/>
</dbReference>
<dbReference type="Pfam" id="PF12243">
    <property type="entry name" value="CTK3"/>
    <property type="match status" value="1"/>
</dbReference>
<gene>
    <name evidence="3" type="ORF">M438DRAFT_360934</name>
</gene>
<dbReference type="InterPro" id="IPR024638">
    <property type="entry name" value="Ctk3_N"/>
</dbReference>
<dbReference type="Gene3D" id="1.25.40.90">
    <property type="match status" value="1"/>
</dbReference>
<dbReference type="HOGENOM" id="CLU_698252_0_0_1"/>
<protein>
    <recommendedName>
        <fullName evidence="2">CID domain-containing protein</fullName>
    </recommendedName>
</protein>
<dbReference type="RefSeq" id="XP_029765626.1">
    <property type="nucleotide sequence ID" value="XM_029907471.1"/>
</dbReference>
<name>A0A074Y0J8_AURPU</name>
<dbReference type="PANTHER" id="PTHR28291">
    <property type="entry name" value="CTD KINASE SUBUNIT GAMMA"/>
    <property type="match status" value="1"/>
</dbReference>
<dbReference type="STRING" id="1043002.A0A074Y0J8"/>
<dbReference type="PANTHER" id="PTHR28291:SF1">
    <property type="entry name" value="CTD KINASE SUBUNIT GAMMA"/>
    <property type="match status" value="1"/>
</dbReference>
<dbReference type="GeneID" id="40749777"/>
<dbReference type="GO" id="GO:0045943">
    <property type="term" value="P:positive regulation of transcription by RNA polymerase I"/>
    <property type="evidence" value="ECO:0007669"/>
    <property type="project" value="TreeGrafter"/>
</dbReference>
<evidence type="ECO:0000313" key="4">
    <source>
        <dbReference type="Proteomes" id="UP000030706"/>
    </source>
</evidence>
<sequence>MAPNLKMDEFLTAWHDYDARSASLSREALVEVETKTNDYLPHAARATALLRLSYQRHLINHKQDWLSSPRRPGHAPKLLPSDYLVKRAISPLNLNFSNRIQDWLIPAFYNPAPSSIDPPSLRINSPFHLKSKRIKASHLPRLIVRKLATPTTHISRATCTMDPFEVRMRFNSQLQHLNASVTSAQKTAAYALKYREWDEDLHSCILENLERNSLNNRANIFYFFETLCDVAAAAHHIEFVRMMERDILRIVDLVAPEDGSGAANVKVVRKVLRNLAGKKYLQQQTVDELEDCIKDRDQIGGVGGAASPEEAMRYSNGNVRVEKRQVEQRIEEDRERHKRLRENIWAVNHASAEDEFGKWWAETPDGDEDDYRMAGEEVAENKQYARLHRSEQLRV</sequence>